<gene>
    <name evidence="2" type="primary">csaB</name>
    <name evidence="2" type="ORF">EJ104_01980</name>
</gene>
<organism evidence="2 3">
    <name type="scientific">Deinococcus radiophilus</name>
    <dbReference type="NCBI Taxonomy" id="32062"/>
    <lineage>
        <taxon>Bacteria</taxon>
        <taxon>Thermotogati</taxon>
        <taxon>Deinococcota</taxon>
        <taxon>Deinococci</taxon>
        <taxon>Deinococcales</taxon>
        <taxon>Deinococcaceae</taxon>
        <taxon>Deinococcus</taxon>
    </lineage>
</organism>
<evidence type="ECO:0000259" key="1">
    <source>
        <dbReference type="Pfam" id="PF04230"/>
    </source>
</evidence>
<dbReference type="Pfam" id="PF04230">
    <property type="entry name" value="PS_pyruv_trans"/>
    <property type="match status" value="1"/>
</dbReference>
<dbReference type="NCBIfam" id="TIGR03609">
    <property type="entry name" value="S_layer_CsaB"/>
    <property type="match status" value="1"/>
</dbReference>
<dbReference type="GO" id="GO:0016740">
    <property type="term" value="F:transferase activity"/>
    <property type="evidence" value="ECO:0007669"/>
    <property type="project" value="UniProtKB-KW"/>
</dbReference>
<dbReference type="AlphaFoldDB" id="A0A3S0KMR5"/>
<accession>A0A3S0KMR5</accession>
<evidence type="ECO:0000313" key="2">
    <source>
        <dbReference type="EMBL" id="RTR30300.1"/>
    </source>
</evidence>
<keyword evidence="2" id="KW-0808">Transferase</keyword>
<dbReference type="OrthoDB" id="3199616at2"/>
<keyword evidence="3" id="KW-1185">Reference proteome</keyword>
<comment type="caution">
    <text evidence="2">The sequence shown here is derived from an EMBL/GenBank/DDBJ whole genome shotgun (WGS) entry which is preliminary data.</text>
</comment>
<dbReference type="PANTHER" id="PTHR36836">
    <property type="entry name" value="COLANIC ACID BIOSYNTHESIS PROTEIN WCAK"/>
    <property type="match status" value="1"/>
</dbReference>
<feature type="domain" description="Polysaccharide pyruvyl transferase" evidence="1">
    <location>
        <begin position="15"/>
        <end position="270"/>
    </location>
</feature>
<protein>
    <submittedName>
        <fullName evidence="2">Polysaccharide pyruvyl transferase CsaB</fullName>
    </submittedName>
</protein>
<sequence>MSLRVLVSGYYGFANGGDEAIALSISRELRAWGHTPVLLSADPAHTAAHCECEAAPRMNPLALARELRLADLLLSGGGGLLQDKTSARNLTYYLGLIRLARLLGTPAAVFNQSIGPLSVRGGTRVRRGVQGLPLVVRDRASLRTLETLGLQGQLGGDPALLLTPSPALIRDETSVVIAPRGDVAESLLPLRDLVSRLQAAGHRVTALALMPAADGEAARSLGADTVLESADPQLLLDAIAASGYVVGVRLHALILAAAAGVPFAGLSYDPKVQGFCSDAGAPVHSTAPDVGLLLEQVQQGVGFDSRAVEEMKARARASFDVVLGAAG</sequence>
<reference evidence="2 3" key="1">
    <citation type="submission" date="2018-12" db="EMBL/GenBank/DDBJ databases">
        <title>Deinococcus radiophilus ATCC 27603 genome sequencing and assembly.</title>
        <authorList>
            <person name="Maclea K.S."/>
            <person name="Maynard C.R."/>
        </authorList>
    </citation>
    <scope>NUCLEOTIDE SEQUENCE [LARGE SCALE GENOMIC DNA]</scope>
    <source>
        <strain evidence="2 3">ATCC 27603</strain>
    </source>
</reference>
<dbReference type="RefSeq" id="WP_126351081.1">
    <property type="nucleotide sequence ID" value="NZ_CP086380.1"/>
</dbReference>
<dbReference type="InterPro" id="IPR019896">
    <property type="entry name" value="Polysacch_pyruvyl_Trfase_CsaB"/>
</dbReference>
<dbReference type="PANTHER" id="PTHR36836:SF1">
    <property type="entry name" value="COLANIC ACID BIOSYNTHESIS PROTEIN WCAK"/>
    <property type="match status" value="1"/>
</dbReference>
<dbReference type="Proteomes" id="UP000277766">
    <property type="component" value="Unassembled WGS sequence"/>
</dbReference>
<dbReference type="EMBL" id="RXPE01000002">
    <property type="protein sequence ID" value="RTR30300.1"/>
    <property type="molecule type" value="Genomic_DNA"/>
</dbReference>
<evidence type="ECO:0000313" key="3">
    <source>
        <dbReference type="Proteomes" id="UP000277766"/>
    </source>
</evidence>
<dbReference type="InterPro" id="IPR007345">
    <property type="entry name" value="Polysacch_pyruvyl_Trfase"/>
</dbReference>
<name>A0A3S0KMR5_9DEIO</name>
<proteinExistence type="predicted"/>